<feature type="domain" description="DNA-directed DNA polymerase family B multifunctional" evidence="7">
    <location>
        <begin position="468"/>
        <end position="561"/>
    </location>
</feature>
<dbReference type="GO" id="GO:0003887">
    <property type="term" value="F:DNA-directed DNA polymerase activity"/>
    <property type="evidence" value="ECO:0007669"/>
    <property type="project" value="UniProtKB-KW"/>
</dbReference>
<keyword evidence="5" id="KW-0378">Hydrolase</keyword>
<dbReference type="Proteomes" id="UP000827442">
    <property type="component" value="Segment"/>
</dbReference>
<evidence type="ECO:0000256" key="4">
    <source>
        <dbReference type="ARBA" id="ARBA00022722"/>
    </source>
</evidence>
<dbReference type="EMBL" id="MZ130488">
    <property type="protein sequence ID" value="QWM90327.1"/>
    <property type="molecule type" value="Genomic_DNA"/>
</dbReference>
<evidence type="ECO:0000256" key="6">
    <source>
        <dbReference type="ARBA" id="ARBA00022932"/>
    </source>
</evidence>
<dbReference type="RefSeq" id="YP_010359899.1">
    <property type="nucleotide sequence ID" value="NC_062778.1"/>
</dbReference>
<dbReference type="Gene3D" id="3.90.1600.10">
    <property type="entry name" value="Palm domain of DNA polymerase"/>
    <property type="match status" value="1"/>
</dbReference>
<dbReference type="GO" id="GO:0000166">
    <property type="term" value="F:nucleotide binding"/>
    <property type="evidence" value="ECO:0007669"/>
    <property type="project" value="InterPro"/>
</dbReference>
<evidence type="ECO:0000256" key="1">
    <source>
        <dbReference type="ARBA" id="ARBA00012417"/>
    </source>
</evidence>
<protein>
    <recommendedName>
        <fullName evidence="1">DNA-directed DNA polymerase</fullName>
        <ecNumber evidence="1">2.7.7.7</ecNumber>
    </recommendedName>
</protein>
<dbReference type="GO" id="GO:0004518">
    <property type="term" value="F:nuclease activity"/>
    <property type="evidence" value="ECO:0007669"/>
    <property type="project" value="UniProtKB-KW"/>
</dbReference>
<dbReference type="InterPro" id="IPR043502">
    <property type="entry name" value="DNA/RNA_pol_sf"/>
</dbReference>
<accession>A0AAE7V4L7</accession>
<evidence type="ECO:0000256" key="5">
    <source>
        <dbReference type="ARBA" id="ARBA00022801"/>
    </source>
</evidence>
<evidence type="ECO:0000313" key="8">
    <source>
        <dbReference type="EMBL" id="QWM90327.1"/>
    </source>
</evidence>
<sequence length="806" mass="93519">MIITKFYDIEVLKNFFSITIVDITSYLNIMKDACKIEVKKDKEVKTPIPLVQKYTVKEIKELLNQVKVEQYYITDNDDSQLLSMVSAINNMRYHKEIVDNNEVDIITHLYGYNSSKYDDLMIAALLMHFDQYNTTKELIRMLYETSQKIISLQNNEELAKKDFYIESLRKYKLPFTGVDIMTIFALNKANSIIDKNGDKKPVPKSLKQTSINIQWYELLEFILPPICEKDVNYYYKEDRYRGMSITQLNDLINEWDRYIINEYIPPMMYYNKNDCFIGCEIVRLYIDEIRLRYTISYSYKVNVLSASRSKMADILFSKFYSEFSGLHPSQWKGKITERSALSFKKVIFNSIKFKTPALQEMLEEMKQIVIFSIGKKALKDVAPKYSNFKYLKSDINNAWFEITINNLTYSIATGGLHSQDVPRVLISTWDGASSFTGETVKRNNENINNSNFVYVHYDISSFYPSIMAEYEIGPEHLNIHIFSKLIRWLRDTRIEAKHSKQDIIDGIPKNILAEALKIVINSIYGKLGFAYGDLCDRLAVLKVTINGQLMIMMLCEELELNGIEIVSANTDGIVVKLFENKVETFKAITEQWQKDTRLSADSEYYKIYACRDINNYFCQETNGKLTYKGALHPLQYAIDLKKGYDMPIVAKAVVEYFINNTPITETLYKATNILDFCKTQNIGRQFHVEETIIDKNGNTVYKESQRNCRFYVSNNGSIIEKVHNTEKSRGKLCAGFKTTILNSLDDKDISLRDINYQYYYDEAFKIINPIKLGISPALKGNNIKKTKSGKVLIKKYSGAFNTLFDD</sequence>
<dbReference type="KEGG" id="vg:75691592"/>
<keyword evidence="3" id="KW-0548">Nucleotidyltransferase</keyword>
<keyword evidence="6" id="KW-0239">DNA-directed DNA polymerase</keyword>
<evidence type="ECO:0000259" key="7">
    <source>
        <dbReference type="Pfam" id="PF00136"/>
    </source>
</evidence>
<keyword evidence="4" id="KW-0540">Nuclease</keyword>
<proteinExistence type="predicted"/>
<dbReference type="EC" id="2.7.7.7" evidence="1"/>
<evidence type="ECO:0000313" key="9">
    <source>
        <dbReference type="Proteomes" id="UP000827442"/>
    </source>
</evidence>
<gene>
    <name evidence="8" type="primary">gp_25587</name>
</gene>
<dbReference type="GO" id="GO:0003677">
    <property type="term" value="F:DNA binding"/>
    <property type="evidence" value="ECO:0007669"/>
    <property type="project" value="InterPro"/>
</dbReference>
<dbReference type="Pfam" id="PF00136">
    <property type="entry name" value="DNA_pol_B"/>
    <property type="match status" value="1"/>
</dbReference>
<evidence type="ECO:0000256" key="2">
    <source>
        <dbReference type="ARBA" id="ARBA00022679"/>
    </source>
</evidence>
<evidence type="ECO:0000256" key="3">
    <source>
        <dbReference type="ARBA" id="ARBA00022695"/>
    </source>
</evidence>
<keyword evidence="2" id="KW-0808">Transferase</keyword>
<reference evidence="8 9" key="1">
    <citation type="submission" date="2021-04" db="EMBL/GenBank/DDBJ databases">
        <authorList>
            <person name="Shkoporov A.N."/>
            <person name="Stockdale S.R."/>
            <person name="Guerin E."/>
            <person name="Ross R.P."/>
            <person name="Hill C."/>
        </authorList>
    </citation>
    <scope>NUCLEOTIDE SEQUENCE [LARGE SCALE GENOMIC DNA]</scope>
    <source>
        <strain evidence="9">cr17_1</strain>
    </source>
</reference>
<organism evidence="8 9">
    <name type="scientific">uncultured phage cr17_1</name>
    <dbReference type="NCBI Taxonomy" id="2986404"/>
    <lineage>
        <taxon>Viruses</taxon>
        <taxon>Duplodnaviria</taxon>
        <taxon>Heunggongvirae</taxon>
        <taxon>Uroviricota</taxon>
        <taxon>Caudoviricetes</taxon>
        <taxon>Crassvirales</taxon>
        <taxon>Intestiviridae</taxon>
        <taxon>Crudevirinae</taxon>
        <taxon>Endlipuvirus</taxon>
        <taxon>Endlipuvirus intestinihominis</taxon>
    </lineage>
</organism>
<dbReference type="GO" id="GO:0016787">
    <property type="term" value="F:hydrolase activity"/>
    <property type="evidence" value="ECO:0007669"/>
    <property type="project" value="UniProtKB-KW"/>
</dbReference>
<name>A0AAE7V4L7_9CAUD</name>
<dbReference type="GeneID" id="75691592"/>
<dbReference type="SUPFAM" id="SSF56672">
    <property type="entry name" value="DNA/RNA polymerases"/>
    <property type="match status" value="1"/>
</dbReference>
<dbReference type="InterPro" id="IPR023211">
    <property type="entry name" value="DNA_pol_palm_dom_sf"/>
</dbReference>
<dbReference type="InterPro" id="IPR006134">
    <property type="entry name" value="DNA-dir_DNA_pol_B_multi_dom"/>
</dbReference>
<keyword evidence="9" id="KW-1185">Reference proteome</keyword>